<proteinExistence type="predicted"/>
<reference evidence="1 2" key="1">
    <citation type="submission" date="2020-05" db="EMBL/GenBank/DDBJ databases">
        <title>Draft genome sequence of Desulfovibrio psychrotolerans JS1T.</title>
        <authorList>
            <person name="Ueno A."/>
            <person name="Tamazawa S."/>
            <person name="Tamamura S."/>
            <person name="Murakami T."/>
            <person name="Kiyama T."/>
            <person name="Inomata H."/>
            <person name="Amano Y."/>
            <person name="Miyakawa K."/>
            <person name="Tamaki H."/>
            <person name="Naganuma T."/>
            <person name="Kaneko K."/>
        </authorList>
    </citation>
    <scope>NUCLEOTIDE SEQUENCE [LARGE SCALE GENOMIC DNA]</scope>
    <source>
        <strain evidence="1 2">JS1</strain>
    </source>
</reference>
<keyword evidence="2" id="KW-1185">Reference proteome</keyword>
<name>A0A7J0BV80_9BACT</name>
<dbReference type="RefSeq" id="WP_174410184.1">
    <property type="nucleotide sequence ID" value="NZ_BLVP01000008.1"/>
</dbReference>
<dbReference type="Proteomes" id="UP000503820">
    <property type="component" value="Unassembled WGS sequence"/>
</dbReference>
<accession>A0A7J0BV80</accession>
<dbReference type="AlphaFoldDB" id="A0A7J0BV80"/>
<evidence type="ECO:0000313" key="2">
    <source>
        <dbReference type="Proteomes" id="UP000503820"/>
    </source>
</evidence>
<protein>
    <submittedName>
        <fullName evidence="1">Uncharacterized protein</fullName>
    </submittedName>
</protein>
<comment type="caution">
    <text evidence="1">The sequence shown here is derived from an EMBL/GenBank/DDBJ whole genome shotgun (WGS) entry which is preliminary data.</text>
</comment>
<dbReference type="EMBL" id="BLVP01000008">
    <property type="protein sequence ID" value="GFM37607.1"/>
    <property type="molecule type" value="Genomic_DNA"/>
</dbReference>
<organism evidence="1 2">
    <name type="scientific">Desulfovibrio psychrotolerans</name>
    <dbReference type="NCBI Taxonomy" id="415242"/>
    <lineage>
        <taxon>Bacteria</taxon>
        <taxon>Pseudomonadati</taxon>
        <taxon>Thermodesulfobacteriota</taxon>
        <taxon>Desulfovibrionia</taxon>
        <taxon>Desulfovibrionales</taxon>
        <taxon>Desulfovibrionaceae</taxon>
        <taxon>Desulfovibrio</taxon>
    </lineage>
</organism>
<sequence>MLNYYRYKEVYELFLKGKPDEAKHLLMDLQSRYIEVCDENNVLKSQVQEFEDILYLSKNLVYDGSYYWLITGNIKQGPFCSACYNRDGILIRLHDDGEARKCYNCGTQYERDNAVAAAQGVEKSAAPQRLAKVIPLYK</sequence>
<gene>
    <name evidence="1" type="ORF">DSM19430T_22910</name>
</gene>
<evidence type="ECO:0000313" key="1">
    <source>
        <dbReference type="EMBL" id="GFM37607.1"/>
    </source>
</evidence>